<accession>A0ABX5CMA3</accession>
<proteinExistence type="predicted"/>
<feature type="region of interest" description="Disordered" evidence="1">
    <location>
        <begin position="16"/>
        <end position="47"/>
    </location>
</feature>
<name>A0ABX5CMA3_9ALTE</name>
<dbReference type="InterPro" id="IPR021136">
    <property type="entry name" value="Flagellar_hook_control-like_C"/>
</dbReference>
<feature type="compositionally biased region" description="Polar residues" evidence="1">
    <location>
        <begin position="508"/>
        <end position="524"/>
    </location>
</feature>
<feature type="region of interest" description="Disordered" evidence="1">
    <location>
        <begin position="499"/>
        <end position="524"/>
    </location>
</feature>
<evidence type="ECO:0000313" key="4">
    <source>
        <dbReference type="Proteomes" id="UP000239539"/>
    </source>
</evidence>
<comment type="caution">
    <text evidence="3">The sequence shown here is derived from an EMBL/GenBank/DDBJ whole genome shotgun (WGS) entry which is preliminary data.</text>
</comment>
<keyword evidence="4" id="KW-1185">Reference proteome</keyword>
<dbReference type="EMBL" id="PVNO01000030">
    <property type="protein sequence ID" value="PRO67785.1"/>
    <property type="molecule type" value="Genomic_DNA"/>
</dbReference>
<protein>
    <submittedName>
        <fullName evidence="3">Flagellar hook-length control protein FliK</fullName>
    </submittedName>
</protein>
<reference evidence="4" key="1">
    <citation type="journal article" date="2020" name="Int. J. Syst. Evol. Microbiol.">
        <title>Alteromonas alba sp. nov., a marine bacterium isolated from the seawater of the West Pacific Ocean.</title>
        <authorList>
            <person name="Sun C."/>
            <person name="Wu Y.-H."/>
            <person name="Xamxidin M."/>
            <person name="Cheng H."/>
            <person name="Xu X.-W."/>
        </authorList>
    </citation>
    <scope>NUCLEOTIDE SEQUENCE [LARGE SCALE GENOMIC DNA]</scope>
    <source>
        <strain evidence="4">9a2</strain>
    </source>
</reference>
<dbReference type="Proteomes" id="UP000239539">
    <property type="component" value="Unassembled WGS sequence"/>
</dbReference>
<gene>
    <name evidence="3" type="ORF">C6Y39_16445</name>
</gene>
<dbReference type="Pfam" id="PF02120">
    <property type="entry name" value="Flg_hook"/>
    <property type="match status" value="1"/>
</dbReference>
<feature type="domain" description="Flagellar hook-length control protein-like C-terminal" evidence="2">
    <location>
        <begin position="782"/>
        <end position="856"/>
    </location>
</feature>
<sequence length="874" mass="91788">MTTPLSSLFAAALSQSSGPSASTSASSQSSGNAGAANQVGSGSTPPAAANAALSRAVAIDNGAKVVVERLPERVLSISTSSNNAPSVTAQTLNVVLPKEAGATLSKQAMNNAQLALLPQPTASRAPNSSEKAPQGQSSVPSAVLLSTSLSQQSVSLSAQDKAELLKAVAQALAANNAAVTLSGKLFISTKNESFGQLMLATSKEQAVPLTDINTEKADSSAKAALQKLIGQQVVLGLSRTSNGSIVLQISQTHLAASSSLNTDSRVQDFFTNNTGSANKVAVATHKNVSTNLQHKLIENALSQGGVVVEHSAKNAARLSALLQHSGAETNVLKALSALTLSDGKLTTRTAQQNALVQISFSKSSISPSSIPVLTNDQVNRLNLSQLPNVIGIGAENGLGRSDTIVSPSISNLRSEAPTQLKGSDVHNAITTLSRILLSQTGNTNKALSELIAIVEDGRLPPNKGVSNASDAKHFDKILQHLKGLDALNAKPSQIKVSIQDFVGPPRPSNEQLSSTLKGTTSQAKDTIDVDKLAEQSNLVKDNAGKSSLAALAQALSGQAKDLSSSLLSNIIQQLTASQNKSVGAPPTTFDTSSLLANPNAIEGTASETLTANEEMKTSSRKVVADMNEQGLSQRLQQLISTQALVTTPLSLTSPANSSNFIQGLVALVQLALAGRAMQRQPSLKTQIDAPDSVVSKTLANMGVTSQPSRVSQDINQLDGRQQLLAQLKTLLSSHQQNKIANVDSRIQGQDSFYYILPSLSQHHSPPELLIKREQGGPNHKSVQAGQRSLWNITMKLDIGDSGQVLAKSKIDKNTITLDLYTSSDEVLKRISDTLPYLKRRLTSLGLTVESTSYQRGHIPETLNSRPHQIFETRV</sequence>
<keyword evidence="3" id="KW-0282">Flagellum</keyword>
<keyword evidence="3" id="KW-0966">Cell projection</keyword>
<keyword evidence="3" id="KW-0969">Cilium</keyword>
<evidence type="ECO:0000313" key="3">
    <source>
        <dbReference type="EMBL" id="PRO67785.1"/>
    </source>
</evidence>
<evidence type="ECO:0000259" key="2">
    <source>
        <dbReference type="Pfam" id="PF02120"/>
    </source>
</evidence>
<evidence type="ECO:0000256" key="1">
    <source>
        <dbReference type="SAM" id="MobiDB-lite"/>
    </source>
</evidence>
<feature type="compositionally biased region" description="Low complexity" evidence="1">
    <location>
        <begin position="16"/>
        <end position="38"/>
    </location>
</feature>
<organism evidence="3 4">
    <name type="scientific">Alteromonas gracilis</name>
    <dbReference type="NCBI Taxonomy" id="1479524"/>
    <lineage>
        <taxon>Bacteria</taxon>
        <taxon>Pseudomonadati</taxon>
        <taxon>Pseudomonadota</taxon>
        <taxon>Gammaproteobacteria</taxon>
        <taxon>Alteromonadales</taxon>
        <taxon>Alteromonadaceae</taxon>
        <taxon>Alteromonas/Salinimonas group</taxon>
        <taxon>Alteromonas</taxon>
    </lineage>
</organism>